<feature type="transmembrane region" description="Helical" evidence="1">
    <location>
        <begin position="371"/>
        <end position="404"/>
    </location>
</feature>
<keyword evidence="3" id="KW-1185">Reference proteome</keyword>
<comment type="caution">
    <text evidence="2">The sequence shown here is derived from an EMBL/GenBank/DDBJ whole genome shotgun (WGS) entry which is preliminary data.</text>
</comment>
<accession>A0A562QN09</accession>
<feature type="transmembrane region" description="Helical" evidence="1">
    <location>
        <begin position="169"/>
        <end position="186"/>
    </location>
</feature>
<dbReference type="PANTHER" id="PTHR30199:SF0">
    <property type="entry name" value="INNER MEMBRANE PROTEIN YDCO"/>
    <property type="match status" value="1"/>
</dbReference>
<proteinExistence type="predicted"/>
<evidence type="ECO:0000313" key="2">
    <source>
        <dbReference type="EMBL" id="TWI58151.1"/>
    </source>
</evidence>
<evidence type="ECO:0000256" key="1">
    <source>
        <dbReference type="SAM" id="Phobius"/>
    </source>
</evidence>
<reference evidence="2 3" key="1">
    <citation type="journal article" date="2015" name="Stand. Genomic Sci.">
        <title>Genomic Encyclopedia of Bacterial and Archaeal Type Strains, Phase III: the genomes of soil and plant-associated and newly described type strains.</title>
        <authorList>
            <person name="Whitman W.B."/>
            <person name="Woyke T."/>
            <person name="Klenk H.P."/>
            <person name="Zhou Y."/>
            <person name="Lilburn T.G."/>
            <person name="Beck B.J."/>
            <person name="De Vos P."/>
            <person name="Vandamme P."/>
            <person name="Eisen J.A."/>
            <person name="Garrity G."/>
            <person name="Hugenholtz P."/>
            <person name="Kyrpides N.C."/>
        </authorList>
    </citation>
    <scope>NUCLEOTIDE SEQUENCE [LARGE SCALE GENOMIC DNA]</scope>
    <source>
        <strain evidence="2 3">CGMCC 1.10116</strain>
    </source>
</reference>
<dbReference type="GO" id="GO:0005886">
    <property type="term" value="C:plasma membrane"/>
    <property type="evidence" value="ECO:0007669"/>
    <property type="project" value="TreeGrafter"/>
</dbReference>
<dbReference type="InterPro" id="IPR004711">
    <property type="entry name" value="Benzoate_Transporter"/>
</dbReference>
<dbReference type="EMBL" id="VLKZ01000003">
    <property type="protein sequence ID" value="TWI58151.1"/>
    <property type="molecule type" value="Genomic_DNA"/>
</dbReference>
<feature type="transmembrane region" description="Helical" evidence="1">
    <location>
        <begin position="340"/>
        <end position="359"/>
    </location>
</feature>
<gene>
    <name evidence="2" type="ORF">IQ10_01484</name>
</gene>
<evidence type="ECO:0000313" key="3">
    <source>
        <dbReference type="Proteomes" id="UP000315711"/>
    </source>
</evidence>
<keyword evidence="1" id="KW-0812">Transmembrane</keyword>
<sequence length="431" mass="45003">MNEKGRNRFDEVQAPGIKSGLKDFPKHLNSQTITTGTIAAIFGMTGPAMIIIGAAEAGGLTMEQTVSWLFAVYFIGGIFSILLALHYKMPINGAYSIPGAILMASALTLFSLNEAAGAYLMAGILVLILGVTKSIGKIMKFIPLPIILAMIAGSMFRFALGIIDSVEQLPIVVGLTVVTFFGLYGIRAKFPPILGALIVGTVVAFGMGLFQIQSVEIGLAMPALVIPVFSLDAFFSISIPLAILVIGAENAQATGALLAQKYKPPVNFMTTLSGIGGILTSFFGGHNANIAGPMTALCASENAGKKEGRYAATIVDGVLFASFGLFAGIAVPILLGLPGALISAVAGLAMIAVLINALQGAFSEKRFQVGAFCALAIGLSGITLFQISAPFWALVVGVTVSFIVERNDFKSLMKVVTVNSEQPEEKEVVNS</sequence>
<feature type="transmembrane region" description="Helical" evidence="1">
    <location>
        <begin position="66"/>
        <end position="85"/>
    </location>
</feature>
<keyword evidence="1" id="KW-1133">Transmembrane helix</keyword>
<keyword evidence="1" id="KW-0472">Membrane</keyword>
<dbReference type="GO" id="GO:0042925">
    <property type="term" value="F:benzoate transmembrane transporter activity"/>
    <property type="evidence" value="ECO:0007669"/>
    <property type="project" value="InterPro"/>
</dbReference>
<feature type="transmembrane region" description="Helical" evidence="1">
    <location>
        <begin position="224"/>
        <end position="246"/>
    </location>
</feature>
<feature type="transmembrane region" description="Helical" evidence="1">
    <location>
        <begin position="193"/>
        <end position="212"/>
    </location>
</feature>
<feature type="transmembrane region" description="Helical" evidence="1">
    <location>
        <begin position="310"/>
        <end position="334"/>
    </location>
</feature>
<name>A0A562QN09_9BACI</name>
<dbReference type="OrthoDB" id="9813854at2"/>
<dbReference type="Pfam" id="PF03594">
    <property type="entry name" value="BenE"/>
    <property type="match status" value="1"/>
</dbReference>
<organism evidence="2 3">
    <name type="scientific">Halalkalibacter nanhaiisediminis</name>
    <dbReference type="NCBI Taxonomy" id="688079"/>
    <lineage>
        <taxon>Bacteria</taxon>
        <taxon>Bacillati</taxon>
        <taxon>Bacillota</taxon>
        <taxon>Bacilli</taxon>
        <taxon>Bacillales</taxon>
        <taxon>Bacillaceae</taxon>
        <taxon>Halalkalibacter</taxon>
    </lineage>
</organism>
<dbReference type="AlphaFoldDB" id="A0A562QN09"/>
<dbReference type="RefSeq" id="WP_144449799.1">
    <property type="nucleotide sequence ID" value="NZ_VLKZ01000003.1"/>
</dbReference>
<feature type="transmembrane region" description="Helical" evidence="1">
    <location>
        <begin position="32"/>
        <end position="54"/>
    </location>
</feature>
<dbReference type="Proteomes" id="UP000315711">
    <property type="component" value="Unassembled WGS sequence"/>
</dbReference>
<feature type="transmembrane region" description="Helical" evidence="1">
    <location>
        <begin position="116"/>
        <end position="132"/>
    </location>
</feature>
<protein>
    <submittedName>
        <fullName evidence="2">Benzoate membrane transport protein</fullName>
    </submittedName>
</protein>
<dbReference type="PANTHER" id="PTHR30199">
    <property type="entry name" value="MFS FAMILY TRANSPORTER, PREDICTED SUBSTRATE BENZOATE"/>
    <property type="match status" value="1"/>
</dbReference>
<feature type="transmembrane region" description="Helical" evidence="1">
    <location>
        <begin position="144"/>
        <end position="163"/>
    </location>
</feature>